<feature type="region of interest" description="Disordered" evidence="1">
    <location>
        <begin position="1"/>
        <end position="96"/>
    </location>
</feature>
<dbReference type="EMBL" id="CADCVF010000030">
    <property type="protein sequence ID" value="CAA9454533.1"/>
    <property type="molecule type" value="Genomic_DNA"/>
</dbReference>
<evidence type="ECO:0000313" key="2">
    <source>
        <dbReference type="EMBL" id="CAA9454533.1"/>
    </source>
</evidence>
<protein>
    <submittedName>
        <fullName evidence="2">Uncharacterized protein</fullName>
    </submittedName>
</protein>
<dbReference type="AlphaFoldDB" id="A0A6J4QV94"/>
<sequence>ERRQRSSRATQDDGRRGDGALAGTRGRAFRGGTLAREHGGRDLRSPRHRPADAAHPRRAVRGRQRKRDVRQRARAPSLRPRRRVGRAGGRRAPLRRFHGRSCRVGGLLRSRGWRGEFM</sequence>
<reference evidence="2" key="1">
    <citation type="submission" date="2020-02" db="EMBL/GenBank/DDBJ databases">
        <authorList>
            <person name="Meier V. D."/>
        </authorList>
    </citation>
    <scope>NUCLEOTIDE SEQUENCE</scope>
    <source>
        <strain evidence="2">AVDCRST_MAG58</strain>
    </source>
</reference>
<organism evidence="2">
    <name type="scientific">uncultured Rubrobacteraceae bacterium</name>
    <dbReference type="NCBI Taxonomy" id="349277"/>
    <lineage>
        <taxon>Bacteria</taxon>
        <taxon>Bacillati</taxon>
        <taxon>Actinomycetota</taxon>
        <taxon>Rubrobacteria</taxon>
        <taxon>Rubrobacterales</taxon>
        <taxon>Rubrobacteraceae</taxon>
        <taxon>environmental samples</taxon>
    </lineage>
</organism>
<feature type="compositionally biased region" description="Basic and acidic residues" evidence="1">
    <location>
        <begin position="35"/>
        <end position="55"/>
    </location>
</feature>
<feature type="compositionally biased region" description="Low complexity" evidence="1">
    <location>
        <begin position="19"/>
        <end position="34"/>
    </location>
</feature>
<feature type="compositionally biased region" description="Basic residues" evidence="1">
    <location>
        <begin position="56"/>
        <end position="96"/>
    </location>
</feature>
<evidence type="ECO:0000256" key="1">
    <source>
        <dbReference type="SAM" id="MobiDB-lite"/>
    </source>
</evidence>
<feature type="non-terminal residue" evidence="2">
    <location>
        <position position="118"/>
    </location>
</feature>
<feature type="non-terminal residue" evidence="2">
    <location>
        <position position="1"/>
    </location>
</feature>
<proteinExistence type="predicted"/>
<accession>A0A6J4QV94</accession>
<name>A0A6J4QV94_9ACTN</name>
<gene>
    <name evidence="2" type="ORF">AVDCRST_MAG58-1333</name>
</gene>